<evidence type="ECO:0000259" key="22">
    <source>
        <dbReference type="PROSITE" id="PS50109"/>
    </source>
</evidence>
<feature type="domain" description="Histidine kinase" evidence="22">
    <location>
        <begin position="340"/>
        <end position="550"/>
    </location>
</feature>
<comment type="caution">
    <text evidence="24">The sequence shown here is derived from an EMBL/GenBank/DDBJ whole genome shotgun (WGS) entry which is preliminary data.</text>
</comment>
<dbReference type="EC" id="2.7.13.3" evidence="5"/>
<dbReference type="PANTHER" id="PTHR44936">
    <property type="entry name" value="SENSOR PROTEIN CREC"/>
    <property type="match status" value="1"/>
</dbReference>
<dbReference type="SUPFAM" id="SSF158472">
    <property type="entry name" value="HAMP domain-like"/>
    <property type="match status" value="1"/>
</dbReference>
<name>A0A2W5T0K3_9BACT</name>
<evidence type="ECO:0000256" key="14">
    <source>
        <dbReference type="ARBA" id="ARBA00022912"/>
    </source>
</evidence>
<evidence type="ECO:0000256" key="20">
    <source>
        <dbReference type="ARBA" id="ARBA00041776"/>
    </source>
</evidence>
<dbReference type="SMART" id="SM00387">
    <property type="entry name" value="HATPase_c"/>
    <property type="match status" value="1"/>
</dbReference>
<feature type="transmembrane region" description="Helical" evidence="21">
    <location>
        <begin position="250"/>
        <end position="268"/>
    </location>
</feature>
<keyword evidence="9" id="KW-0547">Nucleotide-binding</keyword>
<dbReference type="Gene3D" id="6.10.340.10">
    <property type="match status" value="1"/>
</dbReference>
<dbReference type="Gene3D" id="3.30.565.10">
    <property type="entry name" value="Histidine kinase-like ATPase, C-terminal domain"/>
    <property type="match status" value="1"/>
</dbReference>
<dbReference type="InterPro" id="IPR003594">
    <property type="entry name" value="HATPase_dom"/>
</dbReference>
<keyword evidence="21" id="KW-0472">Membrane</keyword>
<evidence type="ECO:0000256" key="15">
    <source>
        <dbReference type="ARBA" id="ARBA00023012"/>
    </source>
</evidence>
<keyword evidence="21" id="KW-0812">Transmembrane</keyword>
<evidence type="ECO:0000256" key="13">
    <source>
        <dbReference type="ARBA" id="ARBA00022842"/>
    </source>
</evidence>
<evidence type="ECO:0000256" key="11">
    <source>
        <dbReference type="ARBA" id="ARBA00022801"/>
    </source>
</evidence>
<dbReference type="InterPro" id="IPR003661">
    <property type="entry name" value="HisK_dim/P_dom"/>
</dbReference>
<evidence type="ECO:0000256" key="10">
    <source>
        <dbReference type="ARBA" id="ARBA00022777"/>
    </source>
</evidence>
<keyword evidence="6" id="KW-1003">Cell membrane</keyword>
<keyword evidence="17" id="KW-0843">Virulence</keyword>
<dbReference type="InterPro" id="IPR003660">
    <property type="entry name" value="HAMP_dom"/>
</dbReference>
<evidence type="ECO:0000256" key="4">
    <source>
        <dbReference type="ARBA" id="ARBA00004651"/>
    </source>
</evidence>
<dbReference type="InterPro" id="IPR036097">
    <property type="entry name" value="HisK_dim/P_sf"/>
</dbReference>
<comment type="cofactor">
    <cofactor evidence="3">
        <name>Mg(2+)</name>
        <dbReference type="ChEBI" id="CHEBI:18420"/>
    </cofactor>
</comment>
<dbReference type="EMBL" id="QFQP01000030">
    <property type="protein sequence ID" value="PZR07557.1"/>
    <property type="molecule type" value="Genomic_DNA"/>
</dbReference>
<keyword evidence="13" id="KW-0460">Magnesium</keyword>
<evidence type="ECO:0000256" key="8">
    <source>
        <dbReference type="ARBA" id="ARBA00022679"/>
    </source>
</evidence>
<evidence type="ECO:0000256" key="3">
    <source>
        <dbReference type="ARBA" id="ARBA00001946"/>
    </source>
</evidence>
<dbReference type="InterPro" id="IPR036890">
    <property type="entry name" value="HATPase_C_sf"/>
</dbReference>
<dbReference type="GO" id="GO:0005524">
    <property type="term" value="F:ATP binding"/>
    <property type="evidence" value="ECO:0007669"/>
    <property type="project" value="UniProtKB-KW"/>
</dbReference>
<keyword evidence="14" id="KW-0904">Protein phosphatase</keyword>
<evidence type="ECO:0000256" key="12">
    <source>
        <dbReference type="ARBA" id="ARBA00022840"/>
    </source>
</evidence>
<sequence length="552" mass="58975">MRLRWTLALAFIALAALQVAVVVPLALRNLSALLGQQQSARVDQLMVAVEAEAQRVQGDVKRSMDELAQSQALEDVARDAARVPPPAHVTNAANALMTPRGLDVLALVDDTGRTLSSGHLPARIGEPDDPLFAVTKKQQGSVVATRVELSGPQGLVTAPALVTARPVDYGERRVWAIGGVLLSEARARDLSKLTGARVDIISDGNQVAHAGDAPAPTLSRSLPVGDVATVKLTFSQADLVATRSEVLRSFIGFAGVGLLLSIIAGFLVSRRITRPVEALTDAAEKIASGTPGVTVDGRHASGELKALIETFNGMTGDLKDATDKLVASERIAAWQEVARRLAHEIKNPLTPIRMSLETLLAASQRGPLDERFHRLFSESARAVLEEVDRLKRIVDEFSQFARLPKPELKAQDLADVVQPIMALYGPHDGITFDVQLERGAHARIDRDQLTQVLVNLLKNAEEAMAGRTGAIHVRVKGGAEAVVEIEDEGPGIPAELKARLFEPYVTTKPQGTGLGLAIAQRIIQEHGGRLEVTDGTSGGALFRVSLPSLSAR</sequence>
<evidence type="ECO:0000256" key="21">
    <source>
        <dbReference type="SAM" id="Phobius"/>
    </source>
</evidence>
<dbReference type="GO" id="GO:0004721">
    <property type="term" value="F:phosphoprotein phosphatase activity"/>
    <property type="evidence" value="ECO:0007669"/>
    <property type="project" value="UniProtKB-KW"/>
</dbReference>
<dbReference type="Pfam" id="PF00512">
    <property type="entry name" value="HisKA"/>
    <property type="match status" value="1"/>
</dbReference>
<keyword evidence="12" id="KW-0067">ATP-binding</keyword>
<dbReference type="InterPro" id="IPR005467">
    <property type="entry name" value="His_kinase_dom"/>
</dbReference>
<evidence type="ECO:0000256" key="5">
    <source>
        <dbReference type="ARBA" id="ARBA00012438"/>
    </source>
</evidence>
<evidence type="ECO:0000313" key="25">
    <source>
        <dbReference type="Proteomes" id="UP000249061"/>
    </source>
</evidence>
<dbReference type="SMART" id="SM00304">
    <property type="entry name" value="HAMP"/>
    <property type="match status" value="1"/>
</dbReference>
<keyword evidence="11" id="KW-0378">Hydrolase</keyword>
<evidence type="ECO:0000256" key="1">
    <source>
        <dbReference type="ARBA" id="ARBA00000085"/>
    </source>
</evidence>
<evidence type="ECO:0000256" key="16">
    <source>
        <dbReference type="ARBA" id="ARBA00023016"/>
    </source>
</evidence>
<dbReference type="SUPFAM" id="SSF47384">
    <property type="entry name" value="Homodimeric domain of signal transducing histidine kinase"/>
    <property type="match status" value="1"/>
</dbReference>
<dbReference type="InterPro" id="IPR004358">
    <property type="entry name" value="Sig_transdc_His_kin-like_C"/>
</dbReference>
<dbReference type="AlphaFoldDB" id="A0A2W5T0K3"/>
<comment type="subcellular location">
    <subcellularLocation>
        <location evidence="4">Cell membrane</location>
        <topology evidence="4">Multi-pass membrane protein</topology>
    </subcellularLocation>
</comment>
<comment type="catalytic activity">
    <reaction evidence="1">
        <text>ATP + protein L-histidine = ADP + protein N-phospho-L-histidine.</text>
        <dbReference type="EC" id="2.7.13.3"/>
    </reaction>
</comment>
<dbReference type="Gene3D" id="1.10.287.130">
    <property type="match status" value="1"/>
</dbReference>
<organism evidence="24 25">
    <name type="scientific">Archangium gephyra</name>
    <dbReference type="NCBI Taxonomy" id="48"/>
    <lineage>
        <taxon>Bacteria</taxon>
        <taxon>Pseudomonadati</taxon>
        <taxon>Myxococcota</taxon>
        <taxon>Myxococcia</taxon>
        <taxon>Myxococcales</taxon>
        <taxon>Cystobacterineae</taxon>
        <taxon>Archangiaceae</taxon>
        <taxon>Archangium</taxon>
    </lineage>
</organism>
<keyword evidence="21" id="KW-1133">Transmembrane helix</keyword>
<dbReference type="CDD" id="cd00082">
    <property type="entry name" value="HisKA"/>
    <property type="match status" value="1"/>
</dbReference>
<gene>
    <name evidence="24" type="ORF">DI536_27185</name>
</gene>
<accession>A0A2W5T0K3</accession>
<evidence type="ECO:0000256" key="7">
    <source>
        <dbReference type="ARBA" id="ARBA00022553"/>
    </source>
</evidence>
<keyword evidence="10 24" id="KW-0418">Kinase</keyword>
<dbReference type="Pfam" id="PF00672">
    <property type="entry name" value="HAMP"/>
    <property type="match status" value="1"/>
</dbReference>
<evidence type="ECO:0000256" key="2">
    <source>
        <dbReference type="ARBA" id="ARBA00001936"/>
    </source>
</evidence>
<keyword evidence="8" id="KW-0808">Transferase</keyword>
<comment type="cofactor">
    <cofactor evidence="2">
        <name>Mn(2+)</name>
        <dbReference type="ChEBI" id="CHEBI:29035"/>
    </cofactor>
</comment>
<evidence type="ECO:0000256" key="17">
    <source>
        <dbReference type="ARBA" id="ARBA00023026"/>
    </source>
</evidence>
<evidence type="ECO:0000256" key="18">
    <source>
        <dbReference type="ARBA" id="ARBA00023211"/>
    </source>
</evidence>
<dbReference type="PRINTS" id="PR00344">
    <property type="entry name" value="BCTRLSENSOR"/>
</dbReference>
<dbReference type="SMART" id="SM00388">
    <property type="entry name" value="HisKA"/>
    <property type="match status" value="1"/>
</dbReference>
<dbReference type="InterPro" id="IPR050980">
    <property type="entry name" value="2C_sensor_his_kinase"/>
</dbReference>
<proteinExistence type="predicted"/>
<dbReference type="GO" id="GO:0000155">
    <property type="term" value="F:phosphorelay sensor kinase activity"/>
    <property type="evidence" value="ECO:0007669"/>
    <property type="project" value="InterPro"/>
</dbReference>
<keyword evidence="16" id="KW-0346">Stress response</keyword>
<keyword evidence="15" id="KW-0902">Two-component regulatory system</keyword>
<dbReference type="PROSITE" id="PS50109">
    <property type="entry name" value="HIS_KIN"/>
    <property type="match status" value="1"/>
</dbReference>
<dbReference type="GO" id="GO:0005886">
    <property type="term" value="C:plasma membrane"/>
    <property type="evidence" value="ECO:0007669"/>
    <property type="project" value="UniProtKB-SubCell"/>
</dbReference>
<reference evidence="24 25" key="1">
    <citation type="submission" date="2017-08" db="EMBL/GenBank/DDBJ databases">
        <title>Infants hospitalized years apart are colonized by the same room-sourced microbial strains.</title>
        <authorList>
            <person name="Brooks B."/>
            <person name="Olm M.R."/>
            <person name="Firek B.A."/>
            <person name="Baker R."/>
            <person name="Thomas B.C."/>
            <person name="Morowitz M.J."/>
            <person name="Banfield J.F."/>
        </authorList>
    </citation>
    <scope>NUCLEOTIDE SEQUENCE [LARGE SCALE GENOMIC DNA]</scope>
    <source>
        <strain evidence="24">S2_003_000_R2_14</strain>
    </source>
</reference>
<dbReference type="SUPFAM" id="SSF55874">
    <property type="entry name" value="ATPase domain of HSP90 chaperone/DNA topoisomerase II/histidine kinase"/>
    <property type="match status" value="1"/>
</dbReference>
<dbReference type="Proteomes" id="UP000249061">
    <property type="component" value="Unassembled WGS sequence"/>
</dbReference>
<feature type="domain" description="HAMP" evidence="23">
    <location>
        <begin position="270"/>
        <end position="323"/>
    </location>
</feature>
<protein>
    <recommendedName>
        <fullName evidence="19">Signal transduction histidine-protein kinase/phosphatase MprB</fullName>
        <ecNumber evidence="5">2.7.13.3</ecNumber>
    </recommendedName>
    <alternativeName>
        <fullName evidence="20">Mycobacterial persistence regulator B</fullName>
    </alternativeName>
</protein>
<keyword evidence="7" id="KW-0597">Phosphoprotein</keyword>
<dbReference type="CDD" id="cd06225">
    <property type="entry name" value="HAMP"/>
    <property type="match status" value="1"/>
</dbReference>
<keyword evidence="18" id="KW-0464">Manganese</keyword>
<evidence type="ECO:0000256" key="9">
    <source>
        <dbReference type="ARBA" id="ARBA00022741"/>
    </source>
</evidence>
<evidence type="ECO:0000256" key="6">
    <source>
        <dbReference type="ARBA" id="ARBA00022475"/>
    </source>
</evidence>
<dbReference type="PANTHER" id="PTHR44936:SF9">
    <property type="entry name" value="SENSOR PROTEIN CREC"/>
    <property type="match status" value="1"/>
</dbReference>
<evidence type="ECO:0000313" key="24">
    <source>
        <dbReference type="EMBL" id="PZR07557.1"/>
    </source>
</evidence>
<dbReference type="PROSITE" id="PS50885">
    <property type="entry name" value="HAMP"/>
    <property type="match status" value="1"/>
</dbReference>
<evidence type="ECO:0000256" key="19">
    <source>
        <dbReference type="ARBA" id="ARBA00040454"/>
    </source>
</evidence>
<evidence type="ECO:0000259" key="23">
    <source>
        <dbReference type="PROSITE" id="PS50885"/>
    </source>
</evidence>
<dbReference type="Pfam" id="PF02518">
    <property type="entry name" value="HATPase_c"/>
    <property type="match status" value="1"/>
</dbReference>